<dbReference type="EMBL" id="UFVR01000004">
    <property type="protein sequence ID" value="SUX48818.1"/>
    <property type="molecule type" value="Genomic_DNA"/>
</dbReference>
<gene>
    <name evidence="1" type="ORF">NCTC13532_04429</name>
</gene>
<dbReference type="Proteomes" id="UP000254282">
    <property type="component" value="Unassembled WGS sequence"/>
</dbReference>
<dbReference type="AlphaFoldDB" id="A0A381FQI4"/>
<evidence type="ECO:0000313" key="1">
    <source>
        <dbReference type="EMBL" id="SUX48818.1"/>
    </source>
</evidence>
<evidence type="ECO:0000313" key="2">
    <source>
        <dbReference type="Proteomes" id="UP000254282"/>
    </source>
</evidence>
<accession>A0A381FQI4</accession>
<protein>
    <submittedName>
        <fullName evidence="1">Uncharacterized protein</fullName>
    </submittedName>
</protein>
<reference evidence="1 2" key="1">
    <citation type="submission" date="2018-06" db="EMBL/GenBank/DDBJ databases">
        <authorList>
            <consortium name="Pathogen Informatics"/>
            <person name="Doyle S."/>
        </authorList>
    </citation>
    <scope>NUCLEOTIDE SEQUENCE [LARGE SCALE GENOMIC DNA]</scope>
    <source>
        <strain evidence="1 2">NCTC13532</strain>
    </source>
</reference>
<sequence>MTKISFGSFSVLPKEFAVSIMNEEILNQSQTVISFYPVNTDKKQCKPAIIDRRYQLLSHN</sequence>
<organism evidence="1 2">
    <name type="scientific">Chryseobacterium indoltheticum</name>
    <dbReference type="NCBI Taxonomy" id="254"/>
    <lineage>
        <taxon>Bacteria</taxon>
        <taxon>Pseudomonadati</taxon>
        <taxon>Bacteroidota</taxon>
        <taxon>Flavobacteriia</taxon>
        <taxon>Flavobacteriales</taxon>
        <taxon>Weeksellaceae</taxon>
        <taxon>Chryseobacterium group</taxon>
        <taxon>Chryseobacterium</taxon>
    </lineage>
</organism>
<name>A0A381FQI4_9FLAO</name>
<proteinExistence type="predicted"/>